<keyword evidence="6" id="KW-0379">Hydroxylation</keyword>
<dbReference type="GO" id="GO:0005576">
    <property type="term" value="C:extracellular region"/>
    <property type="evidence" value="ECO:0007669"/>
    <property type="project" value="UniProtKB-SubCell"/>
</dbReference>
<reference evidence="8 9" key="1">
    <citation type="journal article" date="2023" name="Mol. Ecol. Resour.">
        <title>Chromosome-level genome assembly of a triploid poplar Populus alba 'Berolinensis'.</title>
        <authorList>
            <person name="Chen S."/>
            <person name="Yu Y."/>
            <person name="Wang X."/>
            <person name="Wang S."/>
            <person name="Zhang T."/>
            <person name="Zhou Y."/>
            <person name="He R."/>
            <person name="Meng N."/>
            <person name="Wang Y."/>
            <person name="Liu W."/>
            <person name="Liu Z."/>
            <person name="Liu J."/>
            <person name="Guo Q."/>
            <person name="Huang H."/>
            <person name="Sederoff R.R."/>
            <person name="Wang G."/>
            <person name="Qu G."/>
            <person name="Chen S."/>
        </authorList>
    </citation>
    <scope>NUCLEOTIDE SEQUENCE [LARGE SCALE GENOMIC DNA]</scope>
    <source>
        <strain evidence="8">SC-2020</strain>
    </source>
</reference>
<dbReference type="PANTHER" id="PTHR33869:SF24">
    <property type="entry name" value="CLAVATA3_ESR (CLE)-RELATED PROTEIN 33"/>
    <property type="match status" value="1"/>
</dbReference>
<dbReference type="InterPro" id="IPR039616">
    <property type="entry name" value="CLE1-4"/>
</dbReference>
<evidence type="ECO:0000313" key="9">
    <source>
        <dbReference type="Proteomes" id="UP001164929"/>
    </source>
</evidence>
<dbReference type="EMBL" id="JAQIZT010000001">
    <property type="protein sequence ID" value="KAJ7014452.1"/>
    <property type="molecule type" value="Genomic_DNA"/>
</dbReference>
<protein>
    <recommendedName>
        <fullName evidence="10">CLAVATA3/ESR (CLE)-related protein</fullName>
    </recommendedName>
</protein>
<evidence type="ECO:0000256" key="5">
    <source>
        <dbReference type="ARBA" id="ARBA00023180"/>
    </source>
</evidence>
<comment type="similarity">
    <text evidence="2">Belongs to the CLV3/ESR signal peptide family.</text>
</comment>
<sequence length="74" mass="8646">MAPNMRVFLFFILILLFFSTFETRSLDRISHRRDRSLIESAQEMLTESIARHELIGGFNESFRLSPGGPDPRHH</sequence>
<feature type="signal peptide" evidence="7">
    <location>
        <begin position="1"/>
        <end position="23"/>
    </location>
</feature>
<dbReference type="PANTHER" id="PTHR33869">
    <property type="entry name" value="CLAVATA3/ESR (CLE)-RELATED PROTEIN 3"/>
    <property type="match status" value="1"/>
</dbReference>
<evidence type="ECO:0000256" key="7">
    <source>
        <dbReference type="SAM" id="SignalP"/>
    </source>
</evidence>
<feature type="chain" id="PRO_5042218668" description="CLAVATA3/ESR (CLE)-related protein" evidence="7">
    <location>
        <begin position="24"/>
        <end position="74"/>
    </location>
</feature>
<gene>
    <name evidence="8" type="ORF">NC653_003925</name>
</gene>
<organism evidence="8 9">
    <name type="scientific">Populus alba x Populus x berolinensis</name>
    <dbReference type="NCBI Taxonomy" id="444605"/>
    <lineage>
        <taxon>Eukaryota</taxon>
        <taxon>Viridiplantae</taxon>
        <taxon>Streptophyta</taxon>
        <taxon>Embryophyta</taxon>
        <taxon>Tracheophyta</taxon>
        <taxon>Spermatophyta</taxon>
        <taxon>Magnoliopsida</taxon>
        <taxon>eudicotyledons</taxon>
        <taxon>Gunneridae</taxon>
        <taxon>Pentapetalae</taxon>
        <taxon>rosids</taxon>
        <taxon>fabids</taxon>
        <taxon>Malpighiales</taxon>
        <taxon>Salicaceae</taxon>
        <taxon>Saliceae</taxon>
        <taxon>Populus</taxon>
    </lineage>
</organism>
<comment type="subcellular location">
    <subcellularLocation>
        <location evidence="1">Secreted</location>
        <location evidence="1">Extracellular space</location>
    </subcellularLocation>
</comment>
<evidence type="ECO:0000256" key="2">
    <source>
        <dbReference type="ARBA" id="ARBA00005416"/>
    </source>
</evidence>
<evidence type="ECO:0000313" key="8">
    <source>
        <dbReference type="EMBL" id="KAJ7014452.1"/>
    </source>
</evidence>
<evidence type="ECO:0000256" key="3">
    <source>
        <dbReference type="ARBA" id="ARBA00022525"/>
    </source>
</evidence>
<name>A0AAD6WJB8_9ROSI</name>
<dbReference type="AlphaFoldDB" id="A0AAD6WJB8"/>
<evidence type="ECO:0000256" key="4">
    <source>
        <dbReference type="ARBA" id="ARBA00022729"/>
    </source>
</evidence>
<keyword evidence="3" id="KW-0964">Secreted</keyword>
<accession>A0AAD6WJB8</accession>
<dbReference type="Proteomes" id="UP001164929">
    <property type="component" value="Chromosome 1"/>
</dbReference>
<proteinExistence type="inferred from homology"/>
<evidence type="ECO:0000256" key="6">
    <source>
        <dbReference type="ARBA" id="ARBA00023278"/>
    </source>
</evidence>
<evidence type="ECO:0000256" key="1">
    <source>
        <dbReference type="ARBA" id="ARBA00004239"/>
    </source>
</evidence>
<keyword evidence="9" id="KW-1185">Reference proteome</keyword>
<dbReference type="GO" id="GO:0033612">
    <property type="term" value="F:receptor serine/threonine kinase binding"/>
    <property type="evidence" value="ECO:0007669"/>
    <property type="project" value="TreeGrafter"/>
</dbReference>
<evidence type="ECO:0008006" key="10">
    <source>
        <dbReference type="Google" id="ProtNLM"/>
    </source>
</evidence>
<keyword evidence="4 7" id="KW-0732">Signal</keyword>
<keyword evidence="5" id="KW-0325">Glycoprotein</keyword>
<comment type="caution">
    <text evidence="8">The sequence shown here is derived from an EMBL/GenBank/DDBJ whole genome shotgun (WGS) entry which is preliminary data.</text>
</comment>